<dbReference type="Gene3D" id="3.10.310.30">
    <property type="match status" value="1"/>
</dbReference>
<comment type="similarity">
    <text evidence="1">Belongs to the RecJ family.</text>
</comment>
<dbReference type="Pfam" id="PF01368">
    <property type="entry name" value="DHH"/>
    <property type="match status" value="1"/>
</dbReference>
<organism evidence="9 10">
    <name type="scientific">Candidatus Niyogibacteria bacterium CG10_big_fil_rev_8_21_14_0_10_46_36</name>
    <dbReference type="NCBI Taxonomy" id="1974726"/>
    <lineage>
        <taxon>Bacteria</taxon>
        <taxon>Candidatus Niyogiibacteriota</taxon>
    </lineage>
</organism>
<dbReference type="InterPro" id="IPR041122">
    <property type="entry name" value="RecJ_OB"/>
</dbReference>
<dbReference type="PANTHER" id="PTHR30255">
    <property type="entry name" value="SINGLE-STRANDED-DNA-SPECIFIC EXONUCLEASE RECJ"/>
    <property type="match status" value="1"/>
</dbReference>
<dbReference type="NCBIfam" id="TIGR00644">
    <property type="entry name" value="recJ"/>
    <property type="match status" value="1"/>
</dbReference>
<dbReference type="PANTHER" id="PTHR30255:SF2">
    <property type="entry name" value="SINGLE-STRANDED-DNA-SPECIFIC EXONUCLEASE RECJ"/>
    <property type="match status" value="1"/>
</dbReference>
<protein>
    <recommendedName>
        <fullName evidence="2">Single-stranded-DNA-specific exonuclease RecJ</fullName>
    </recommendedName>
</protein>
<evidence type="ECO:0000259" key="6">
    <source>
        <dbReference type="Pfam" id="PF01368"/>
    </source>
</evidence>
<keyword evidence="3" id="KW-0540">Nuclease</keyword>
<evidence type="ECO:0000256" key="2">
    <source>
        <dbReference type="ARBA" id="ARBA00019841"/>
    </source>
</evidence>
<reference evidence="10" key="1">
    <citation type="submission" date="2017-09" db="EMBL/GenBank/DDBJ databases">
        <title>Depth-based differentiation of microbial function through sediment-hosted aquifers and enrichment of novel symbionts in the deep terrestrial subsurface.</title>
        <authorList>
            <person name="Probst A.J."/>
            <person name="Ladd B."/>
            <person name="Jarett J.K."/>
            <person name="Geller-Mcgrath D.E."/>
            <person name="Sieber C.M.K."/>
            <person name="Emerson J.B."/>
            <person name="Anantharaman K."/>
            <person name="Thomas B.C."/>
            <person name="Malmstrom R."/>
            <person name="Stieglmeier M."/>
            <person name="Klingl A."/>
            <person name="Woyke T."/>
            <person name="Ryan C.M."/>
            <person name="Banfield J.F."/>
        </authorList>
    </citation>
    <scope>NUCLEOTIDE SEQUENCE [LARGE SCALE GENOMIC DNA]</scope>
</reference>
<name>A0A2H0TEJ6_9BACT</name>
<feature type="domain" description="DHHA1" evidence="7">
    <location>
        <begin position="349"/>
        <end position="441"/>
    </location>
</feature>
<feature type="domain" description="RecJ OB" evidence="8">
    <location>
        <begin position="457"/>
        <end position="564"/>
    </location>
</feature>
<evidence type="ECO:0000256" key="1">
    <source>
        <dbReference type="ARBA" id="ARBA00005915"/>
    </source>
</evidence>
<dbReference type="InterPro" id="IPR051673">
    <property type="entry name" value="SSDNA_exonuclease_RecJ"/>
</dbReference>
<dbReference type="InterPro" id="IPR003156">
    <property type="entry name" value="DHHA1_dom"/>
</dbReference>
<accession>A0A2H0TEJ6</accession>
<gene>
    <name evidence="9" type="primary">recJ</name>
    <name evidence="9" type="ORF">COU47_04060</name>
</gene>
<dbReference type="InterPro" id="IPR001667">
    <property type="entry name" value="DDH_dom"/>
</dbReference>
<dbReference type="Pfam" id="PF17768">
    <property type="entry name" value="RecJ_OB"/>
    <property type="match status" value="1"/>
</dbReference>
<keyword evidence="4" id="KW-0378">Hydrolase</keyword>
<dbReference type="GO" id="GO:0006310">
    <property type="term" value="P:DNA recombination"/>
    <property type="evidence" value="ECO:0007669"/>
    <property type="project" value="InterPro"/>
</dbReference>
<dbReference type="Gene3D" id="3.90.1640.30">
    <property type="match status" value="1"/>
</dbReference>
<sequence>MKKQWQIKNPYPEPYAEQMRGDELTLQLLFNRGIHTQEEADAFFSPAYERDTHDPFLLPDMEKAVKRFLDAMKKNERILIFSDYDADGVCGSIVFSDFFRFVGYENFFLYNPDRYKEGYGLTVHVMEAVLEQKPSLVVTVDTGIGDIEGVRTLQEKGIDVIVTDHHLPGDELPRAFAVIDHKRKDSAYPFPELCGTGTAFKFVQALFQRGDWPVKEGYEKWMLDVVAIATVADMVPLRDENRMLVHWGLEVLKKNRRPGLRILLEQQPYISLPRMQASDIAFTLGPLINSAGRIDHANTAVELLRADNEEEARWLASRLQDANAERKRMTQDVVSLIQAKYADRDMPAVIVLGEEGWFPGVLGIAASRLVEEYARPVFLFGKGEGETFKGSCRSDGSANLVELMKRAGEDLFTAYGGHAMAAGFTIAGGREKDMERALNDAYASIDKKENLFGELHIEKELSIDEVAWDIYATLSRFEPFGEGNPNPVFLFSGVLIENVRTFGNVQSHLELRCKQSSGNAVKAVFFGGGSGAEMIKRGATIDLAASIEYSSFRNTGEIRLRIVDYRAR</sequence>
<keyword evidence="5 9" id="KW-0269">Exonuclease</keyword>
<comment type="caution">
    <text evidence="9">The sequence shown here is derived from an EMBL/GenBank/DDBJ whole genome shotgun (WGS) entry which is preliminary data.</text>
</comment>
<evidence type="ECO:0000313" key="9">
    <source>
        <dbReference type="EMBL" id="PIR69245.1"/>
    </source>
</evidence>
<evidence type="ECO:0000259" key="8">
    <source>
        <dbReference type="Pfam" id="PF17768"/>
    </source>
</evidence>
<evidence type="ECO:0000256" key="4">
    <source>
        <dbReference type="ARBA" id="ARBA00022801"/>
    </source>
</evidence>
<evidence type="ECO:0000313" key="10">
    <source>
        <dbReference type="Proteomes" id="UP000231503"/>
    </source>
</evidence>
<dbReference type="SUPFAM" id="SSF64182">
    <property type="entry name" value="DHH phosphoesterases"/>
    <property type="match status" value="1"/>
</dbReference>
<dbReference type="GO" id="GO:0006281">
    <property type="term" value="P:DNA repair"/>
    <property type="evidence" value="ECO:0007669"/>
    <property type="project" value="InterPro"/>
</dbReference>
<dbReference type="InterPro" id="IPR004610">
    <property type="entry name" value="RecJ"/>
</dbReference>
<evidence type="ECO:0000259" key="7">
    <source>
        <dbReference type="Pfam" id="PF02272"/>
    </source>
</evidence>
<dbReference type="InterPro" id="IPR038763">
    <property type="entry name" value="DHH_sf"/>
</dbReference>
<dbReference type="Proteomes" id="UP000231503">
    <property type="component" value="Unassembled WGS sequence"/>
</dbReference>
<dbReference type="AlphaFoldDB" id="A0A2H0TEJ6"/>
<dbReference type="GO" id="GO:0003676">
    <property type="term" value="F:nucleic acid binding"/>
    <property type="evidence" value="ECO:0007669"/>
    <property type="project" value="InterPro"/>
</dbReference>
<evidence type="ECO:0000256" key="5">
    <source>
        <dbReference type="ARBA" id="ARBA00022839"/>
    </source>
</evidence>
<dbReference type="Pfam" id="PF02272">
    <property type="entry name" value="DHHA1"/>
    <property type="match status" value="1"/>
</dbReference>
<proteinExistence type="inferred from homology"/>
<feature type="domain" description="DDH" evidence="6">
    <location>
        <begin position="77"/>
        <end position="230"/>
    </location>
</feature>
<dbReference type="EMBL" id="PFCO01000009">
    <property type="protein sequence ID" value="PIR69245.1"/>
    <property type="molecule type" value="Genomic_DNA"/>
</dbReference>
<evidence type="ECO:0000256" key="3">
    <source>
        <dbReference type="ARBA" id="ARBA00022722"/>
    </source>
</evidence>
<dbReference type="GO" id="GO:0008409">
    <property type="term" value="F:5'-3' exonuclease activity"/>
    <property type="evidence" value="ECO:0007669"/>
    <property type="project" value="InterPro"/>
</dbReference>